<feature type="binding site" evidence="8">
    <location>
        <begin position="9"/>
        <end position="11"/>
    </location>
    <ligand>
        <name>4-CDP-2-C-methyl-D-erythritol 2-phosphate</name>
        <dbReference type="ChEBI" id="CHEBI:57919"/>
    </ligand>
</feature>
<proteinExistence type="inferred from homology"/>
<feature type="binding site" evidence="8">
    <location>
        <begin position="62"/>
        <end position="64"/>
    </location>
    <ligand>
        <name>4-CDP-2-C-methyl-D-erythritol 2-phosphate</name>
        <dbReference type="ChEBI" id="CHEBI:57919"/>
    </ligand>
</feature>
<feature type="binding site" evidence="8">
    <location>
        <position position="48"/>
    </location>
    <ligand>
        <name>a divalent metal cation</name>
        <dbReference type="ChEBI" id="CHEBI:60240"/>
    </ligand>
</feature>
<keyword evidence="5 8" id="KW-0479">Metal-binding</keyword>
<gene>
    <name evidence="8 11" type="primary">ispF</name>
    <name evidence="11" type="ORF">CAXC1_80002</name>
</gene>
<comment type="caution">
    <text evidence="8">Lacks conserved residue(s) required for the propagation of feature annotation.</text>
</comment>
<evidence type="ECO:0000313" key="11">
    <source>
        <dbReference type="EMBL" id="CAK8163544.1"/>
    </source>
</evidence>
<keyword evidence="7 8" id="KW-0456">Lyase</keyword>
<dbReference type="CDD" id="cd00554">
    <property type="entry name" value="MECDP_synthase"/>
    <property type="match status" value="1"/>
</dbReference>
<evidence type="ECO:0000256" key="9">
    <source>
        <dbReference type="RuleBase" id="RU004395"/>
    </source>
</evidence>
<accession>A0ABP0EWE1</accession>
<dbReference type="Proteomes" id="UP001314181">
    <property type="component" value="Unassembled WGS sequence"/>
</dbReference>
<dbReference type="EMBL" id="CAWVOK010000034">
    <property type="protein sequence ID" value="CAK8163544.1"/>
    <property type="molecule type" value="Genomic_DNA"/>
</dbReference>
<dbReference type="Pfam" id="PF02542">
    <property type="entry name" value="YgbB"/>
    <property type="match status" value="1"/>
</dbReference>
<protein>
    <recommendedName>
        <fullName evidence="4 8">2-C-methyl-D-erythritol 2,4-cyclodiphosphate synthase</fullName>
        <shortName evidence="8">MECDP-synthase</shortName>
        <shortName evidence="8">MECPP-synthase</shortName>
        <shortName evidence="8">MECPS</shortName>
        <ecNumber evidence="4 8">4.6.1.12</ecNumber>
    </recommendedName>
</protein>
<evidence type="ECO:0000256" key="2">
    <source>
        <dbReference type="ARBA" id="ARBA00004709"/>
    </source>
</evidence>
<dbReference type="Gene3D" id="3.30.1330.50">
    <property type="entry name" value="2-C-methyl-D-erythritol 2,4-cyclodiphosphate synthase"/>
    <property type="match status" value="1"/>
</dbReference>
<sequence>MFRIGFGYDLHKFKINNISTNHIIKICGIDIKHNRAIDAHSDGDVALHAAVDAIFGAMAKDDIGTHFPASEKQWYNANSEIFLKEAVEIMNAENYKLGNIDITIICQKPKIEPHRNIMRENMAKIFNTNINNISIKAKTNEGMDSIGQELAIAAHVVVLCYKNNV</sequence>
<feature type="binding site" evidence="8">
    <location>
        <position position="9"/>
    </location>
    <ligand>
        <name>a divalent metal cation</name>
        <dbReference type="ChEBI" id="CHEBI:60240"/>
    </ligand>
</feature>
<feature type="site" description="Transition state stabilizer" evidence="8">
    <location>
        <position position="40"/>
    </location>
</feature>
<evidence type="ECO:0000259" key="10">
    <source>
        <dbReference type="Pfam" id="PF02542"/>
    </source>
</evidence>
<dbReference type="PROSITE" id="PS01350">
    <property type="entry name" value="ISPF"/>
    <property type="match status" value="1"/>
</dbReference>
<evidence type="ECO:0000256" key="1">
    <source>
        <dbReference type="ARBA" id="ARBA00000200"/>
    </source>
</evidence>
<dbReference type="NCBIfam" id="TIGR00151">
    <property type="entry name" value="ispF"/>
    <property type="match status" value="1"/>
</dbReference>
<evidence type="ECO:0000313" key="12">
    <source>
        <dbReference type="Proteomes" id="UP001314181"/>
    </source>
</evidence>
<comment type="cofactor">
    <cofactor evidence="8">
        <name>a divalent metal cation</name>
        <dbReference type="ChEBI" id="CHEBI:60240"/>
    </cofactor>
    <text evidence="8">Binds 1 divalent metal cation per subunit.</text>
</comment>
<keyword evidence="12" id="KW-1185">Reference proteome</keyword>
<feature type="binding site" evidence="8">
    <location>
        <begin position="40"/>
        <end position="41"/>
    </location>
    <ligand>
        <name>4-CDP-2-C-methyl-D-erythritol 2-phosphate</name>
        <dbReference type="ChEBI" id="CHEBI:57919"/>
    </ligand>
</feature>
<comment type="pathway">
    <text evidence="2 8">Isoprenoid biosynthesis; isopentenyl diphosphate biosynthesis via DXP pathway; isopentenyl diphosphate from 1-deoxy-D-xylulose 5-phosphate: step 4/6.</text>
</comment>
<keyword evidence="6 8" id="KW-0414">Isoprene biosynthesis</keyword>
<reference evidence="11 12" key="1">
    <citation type="submission" date="2024-01" db="EMBL/GenBank/DDBJ databases">
        <authorList>
            <person name="Kunselman E."/>
        </authorList>
    </citation>
    <scope>NUCLEOTIDE SEQUENCE [LARGE SCALE GENOMIC DNA]</scope>
    <source>
        <strain evidence="11">2 abalone samples</strain>
    </source>
</reference>
<evidence type="ECO:0000256" key="3">
    <source>
        <dbReference type="ARBA" id="ARBA00008480"/>
    </source>
</evidence>
<comment type="similarity">
    <text evidence="3 8 9">Belongs to the IspF family.</text>
</comment>
<comment type="caution">
    <text evidence="11">The sequence shown here is derived from an EMBL/GenBank/DDBJ whole genome shotgun (WGS) entry which is preliminary data.</text>
</comment>
<dbReference type="InterPro" id="IPR036571">
    <property type="entry name" value="MECDP_synthase_sf"/>
</dbReference>
<comment type="function">
    <text evidence="8">Involved in the biosynthesis of isopentenyl diphosphate (IPP) and dimethylallyl diphosphate (DMAPP), two major building blocks of isoprenoid compounds. Catalyzes the conversion of 4-diphosphocytidyl-2-C-methyl-D-erythritol 2-phosphate (CDP-ME2P) to 2-C-methyl-D-erythritol 2,4-cyclodiphosphate (ME-CPP) with a corresponding release of cytidine 5-monophosphate (CMP).</text>
</comment>
<dbReference type="RefSeq" id="WP_338364859.1">
    <property type="nucleotide sequence ID" value="NZ_CAWVOK010000034.1"/>
</dbReference>
<dbReference type="InterPro" id="IPR020555">
    <property type="entry name" value="MECDP_synthase_CS"/>
</dbReference>
<evidence type="ECO:0000256" key="8">
    <source>
        <dbReference type="HAMAP-Rule" id="MF_00107"/>
    </source>
</evidence>
<evidence type="ECO:0000256" key="5">
    <source>
        <dbReference type="ARBA" id="ARBA00022723"/>
    </source>
</evidence>
<dbReference type="HAMAP" id="MF_00107">
    <property type="entry name" value="IspF"/>
    <property type="match status" value="1"/>
</dbReference>
<comment type="catalytic activity">
    <reaction evidence="1 8 9">
        <text>4-CDP-2-C-methyl-D-erythritol 2-phosphate = 2-C-methyl-D-erythritol 2,4-cyclic diphosphate + CMP</text>
        <dbReference type="Rhea" id="RHEA:23864"/>
        <dbReference type="ChEBI" id="CHEBI:57919"/>
        <dbReference type="ChEBI" id="CHEBI:58483"/>
        <dbReference type="ChEBI" id="CHEBI:60377"/>
        <dbReference type="EC" id="4.6.1.12"/>
    </reaction>
</comment>
<feature type="binding site" evidence="8">
    <location>
        <position position="11"/>
    </location>
    <ligand>
        <name>a divalent metal cation</name>
        <dbReference type="ChEBI" id="CHEBI:60240"/>
    </ligand>
</feature>
<feature type="site" description="Transition state stabilizer" evidence="8">
    <location>
        <position position="139"/>
    </location>
</feature>
<dbReference type="SUPFAM" id="SSF69765">
    <property type="entry name" value="IpsF-like"/>
    <property type="match status" value="1"/>
</dbReference>
<evidence type="ECO:0000256" key="4">
    <source>
        <dbReference type="ARBA" id="ARBA00012579"/>
    </source>
</evidence>
<name>A0ABP0EWE1_9RICK</name>
<dbReference type="GO" id="GO:0008685">
    <property type="term" value="F:2-C-methyl-D-erythritol 2,4-cyclodiphosphate synthase activity"/>
    <property type="evidence" value="ECO:0007669"/>
    <property type="project" value="UniProtKB-EC"/>
</dbReference>
<comment type="subunit">
    <text evidence="8">Homotrimer.</text>
</comment>
<dbReference type="PANTHER" id="PTHR43181:SF1">
    <property type="entry name" value="2-C-METHYL-D-ERYTHRITOL 2,4-CYCLODIPHOSPHATE SYNTHASE, CHLOROPLASTIC"/>
    <property type="match status" value="1"/>
</dbReference>
<dbReference type="InterPro" id="IPR003526">
    <property type="entry name" value="MECDP_synthase"/>
</dbReference>
<evidence type="ECO:0000256" key="6">
    <source>
        <dbReference type="ARBA" id="ARBA00023229"/>
    </source>
</evidence>
<feature type="domain" description="2-C-methyl-D-erythritol 2,4-cyclodiphosphate synthase" evidence="10">
    <location>
        <begin position="2"/>
        <end position="160"/>
    </location>
</feature>
<dbReference type="PANTHER" id="PTHR43181">
    <property type="entry name" value="2-C-METHYL-D-ERYTHRITOL 2,4-CYCLODIPHOSPHATE SYNTHASE, CHLOROPLASTIC"/>
    <property type="match status" value="1"/>
</dbReference>
<evidence type="ECO:0000256" key="7">
    <source>
        <dbReference type="ARBA" id="ARBA00023239"/>
    </source>
</evidence>
<organism evidence="11 12">
    <name type="scientific">Candidatus Xenohaliotis californiensis</name>
    <dbReference type="NCBI Taxonomy" id="84677"/>
    <lineage>
        <taxon>Bacteria</taxon>
        <taxon>Pseudomonadati</taxon>
        <taxon>Pseudomonadota</taxon>
        <taxon>Alphaproteobacteria</taxon>
        <taxon>Rickettsiales</taxon>
        <taxon>Anaplasmataceae</taxon>
        <taxon>Candidatus Xenohaliotis</taxon>
    </lineage>
</organism>
<dbReference type="EC" id="4.6.1.12" evidence="4 8"/>